<dbReference type="InterPro" id="IPR007569">
    <property type="entry name" value="DUF559"/>
</dbReference>
<name>A0A7Y8VR97_9FIRM</name>
<dbReference type="InterPro" id="IPR011335">
    <property type="entry name" value="Restrct_endonuc-II-like"/>
</dbReference>
<dbReference type="EMBL" id="JABXYR010000001">
    <property type="protein sequence ID" value="NWO23158.1"/>
    <property type="molecule type" value="Genomic_DNA"/>
</dbReference>
<feature type="domain" description="DUF559" evidence="1">
    <location>
        <begin position="127"/>
        <end position="158"/>
    </location>
</feature>
<comment type="caution">
    <text evidence="2">The sequence shown here is derived from an EMBL/GenBank/DDBJ whole genome shotgun (WGS) entry which is preliminary data.</text>
</comment>
<dbReference type="Pfam" id="PF04480">
    <property type="entry name" value="DUF559"/>
    <property type="match status" value="1"/>
</dbReference>
<organism evidence="2 3">
    <name type="scientific">Mogibacterium timidum</name>
    <dbReference type="NCBI Taxonomy" id="35519"/>
    <lineage>
        <taxon>Bacteria</taxon>
        <taxon>Bacillati</taxon>
        <taxon>Bacillota</taxon>
        <taxon>Clostridia</taxon>
        <taxon>Peptostreptococcales</taxon>
        <taxon>Anaerovoracaceae</taxon>
        <taxon>Mogibacterium</taxon>
    </lineage>
</organism>
<dbReference type="SUPFAM" id="SSF52980">
    <property type="entry name" value="Restriction endonuclease-like"/>
    <property type="match status" value="1"/>
</dbReference>
<dbReference type="AlphaFoldDB" id="A0A7Y8VR97"/>
<evidence type="ECO:0000259" key="1">
    <source>
        <dbReference type="Pfam" id="PF04480"/>
    </source>
</evidence>
<dbReference type="Gene3D" id="3.40.960.10">
    <property type="entry name" value="VSR Endonuclease"/>
    <property type="match status" value="1"/>
</dbReference>
<keyword evidence="3" id="KW-1185">Reference proteome</keyword>
<accession>A0A7Y8VR97</accession>
<dbReference type="RefSeq" id="WP_178978345.1">
    <property type="nucleotide sequence ID" value="NZ_JABXYR010000001.1"/>
</dbReference>
<gene>
    <name evidence="2" type="ORF">HW270_03560</name>
</gene>
<proteinExistence type="predicted"/>
<sequence>MSQSDIFAKKDGIEVVRHYGLATYLVPCKQCGKIVPRRTYNPKRKNFCEYCELVYERKCEAMEQEIWNLIKTPKEQTFDKAVAKLYKQVKNFDSYKEAIEIAKKRTERYDSIPEVLVAIELIKLGYSIIPQQKVGRYRVDFAIPSEKLVIEVDGGLYHPNGPKAGRDGDIQLSLGLDWRILHIPADWISKHIKMLKKVIIAGTSDNREK</sequence>
<evidence type="ECO:0000313" key="2">
    <source>
        <dbReference type="EMBL" id="NWO23158.1"/>
    </source>
</evidence>
<protein>
    <submittedName>
        <fullName evidence="2">DUF559 domain-containing protein</fullName>
    </submittedName>
</protein>
<evidence type="ECO:0000313" key="3">
    <source>
        <dbReference type="Proteomes" id="UP000526307"/>
    </source>
</evidence>
<reference evidence="2 3" key="1">
    <citation type="submission" date="2020-06" db="EMBL/GenBank/DDBJ databases">
        <title>Mogibacterium timidum strain W9173 genomic sequence.</title>
        <authorList>
            <person name="Wade W.G."/>
            <person name="Johnston C.D."/>
            <person name="Chen T."/>
            <person name="Dewhirst F.E."/>
        </authorList>
    </citation>
    <scope>NUCLEOTIDE SEQUENCE [LARGE SCALE GENOMIC DNA]</scope>
    <source>
        <strain evidence="2 3">W9173</strain>
    </source>
</reference>
<dbReference type="Proteomes" id="UP000526307">
    <property type="component" value="Unassembled WGS sequence"/>
</dbReference>